<dbReference type="EMBL" id="DRLF01000172">
    <property type="protein sequence ID" value="HEC06132.1"/>
    <property type="molecule type" value="Genomic_DNA"/>
</dbReference>
<protein>
    <submittedName>
        <fullName evidence="1">Uncharacterized protein</fullName>
    </submittedName>
</protein>
<gene>
    <name evidence="1" type="ORF">ENJ12_04740</name>
</gene>
<evidence type="ECO:0000313" key="1">
    <source>
        <dbReference type="EMBL" id="HEC06132.1"/>
    </source>
</evidence>
<proteinExistence type="predicted"/>
<accession>A0A831RVL9</accession>
<reference evidence="1" key="1">
    <citation type="journal article" date="2020" name="mSystems">
        <title>Genome- and Community-Level Interaction Insights into Carbon Utilization and Element Cycling Functions of Hydrothermarchaeota in Hydrothermal Sediment.</title>
        <authorList>
            <person name="Zhou Z."/>
            <person name="Liu Y."/>
            <person name="Xu W."/>
            <person name="Pan J."/>
            <person name="Luo Z.H."/>
            <person name="Li M."/>
        </authorList>
    </citation>
    <scope>NUCLEOTIDE SEQUENCE [LARGE SCALE GENOMIC DNA]</scope>
    <source>
        <strain evidence="1">HyVt-458</strain>
    </source>
</reference>
<organism evidence="1">
    <name type="scientific">Thiolapillus brandeum</name>
    <dbReference type="NCBI Taxonomy" id="1076588"/>
    <lineage>
        <taxon>Bacteria</taxon>
        <taxon>Pseudomonadati</taxon>
        <taxon>Pseudomonadota</taxon>
        <taxon>Gammaproteobacteria</taxon>
        <taxon>Chromatiales</taxon>
        <taxon>Sedimenticolaceae</taxon>
        <taxon>Thiolapillus</taxon>
    </lineage>
</organism>
<comment type="caution">
    <text evidence="1">The sequence shown here is derived from an EMBL/GenBank/DDBJ whole genome shotgun (WGS) entry which is preliminary data.</text>
</comment>
<dbReference type="AlphaFoldDB" id="A0A831RVL9"/>
<sequence length="163" mass="18434">MSVYALEQLIAETRRLAAEYRRTTGQMLPVTGEIARFDAARELNLEPAEPRAAGVDARGKDDQKDRRYQIKGRVILDEAKAGYRIGQLNTSGDWTHVALVLLDEEFQPFKIYEADREEILAALSQSSGKRARRGAMSVAKFEAIGELVWTRENGLEDEVWSNY</sequence>
<dbReference type="Proteomes" id="UP000886339">
    <property type="component" value="Unassembled WGS sequence"/>
</dbReference>
<name>A0A831RVL9_9GAMM</name>